<dbReference type="Pfam" id="PF00059">
    <property type="entry name" value="Lectin_C"/>
    <property type="match status" value="1"/>
</dbReference>
<accession>A0AAV2RXK4</accession>
<evidence type="ECO:0000313" key="8">
    <source>
        <dbReference type="Proteomes" id="UP001497623"/>
    </source>
</evidence>
<dbReference type="SUPFAM" id="SSF56436">
    <property type="entry name" value="C-type lectin-like"/>
    <property type="match status" value="1"/>
</dbReference>
<keyword evidence="4" id="KW-0430">Lectin</keyword>
<gene>
    <name evidence="7" type="ORF">MNOR_LOCUS29188</name>
</gene>
<dbReference type="InterPro" id="IPR016186">
    <property type="entry name" value="C-type_lectin-like/link_sf"/>
</dbReference>
<evidence type="ECO:0000256" key="3">
    <source>
        <dbReference type="ARBA" id="ARBA00022729"/>
    </source>
</evidence>
<organism evidence="7 8">
    <name type="scientific">Meganyctiphanes norvegica</name>
    <name type="common">Northern krill</name>
    <name type="synonym">Thysanopoda norvegica</name>
    <dbReference type="NCBI Taxonomy" id="48144"/>
    <lineage>
        <taxon>Eukaryota</taxon>
        <taxon>Metazoa</taxon>
        <taxon>Ecdysozoa</taxon>
        <taxon>Arthropoda</taxon>
        <taxon>Crustacea</taxon>
        <taxon>Multicrustacea</taxon>
        <taxon>Malacostraca</taxon>
        <taxon>Eumalacostraca</taxon>
        <taxon>Eucarida</taxon>
        <taxon>Euphausiacea</taxon>
        <taxon>Euphausiidae</taxon>
        <taxon>Meganyctiphanes</taxon>
    </lineage>
</organism>
<name>A0AAV2RXK4_MEGNR</name>
<dbReference type="GO" id="GO:0030246">
    <property type="term" value="F:carbohydrate binding"/>
    <property type="evidence" value="ECO:0007669"/>
    <property type="project" value="UniProtKB-KW"/>
</dbReference>
<comment type="subcellular location">
    <subcellularLocation>
        <location evidence="1">Secreted</location>
    </subcellularLocation>
</comment>
<feature type="non-terminal residue" evidence="7">
    <location>
        <position position="187"/>
    </location>
</feature>
<dbReference type="PANTHER" id="PTHR22799">
    <property type="entry name" value="TETRANECTIN-RELATED"/>
    <property type="match status" value="1"/>
</dbReference>
<dbReference type="CDD" id="cd00037">
    <property type="entry name" value="CLECT"/>
    <property type="match status" value="1"/>
</dbReference>
<reference evidence="7 8" key="1">
    <citation type="submission" date="2024-05" db="EMBL/GenBank/DDBJ databases">
        <authorList>
            <person name="Wallberg A."/>
        </authorList>
    </citation>
    <scope>NUCLEOTIDE SEQUENCE [LARGE SCALE GENOMIC DNA]</scope>
</reference>
<keyword evidence="2" id="KW-0964">Secreted</keyword>
<dbReference type="InterPro" id="IPR016187">
    <property type="entry name" value="CTDL_fold"/>
</dbReference>
<feature type="chain" id="PRO_5043954526" description="C-type lectin domain-containing protein" evidence="5">
    <location>
        <begin position="28"/>
        <end position="187"/>
    </location>
</feature>
<dbReference type="InterPro" id="IPR001304">
    <property type="entry name" value="C-type_lectin-like"/>
</dbReference>
<sequence>MGGYIYRSRPCLPFLMTLGILLISQQAQVVRSSVGLMLVGSEVFQVGNQNLSWSNAQKACEQLSGYLAEPLNITALRNYIIKNKYEDAYWLGGSDQDNEGSWIWTRSGTPVIGEWVKYQPNGRRSQNCLAFHPRNLLNLSDYSCRNKLNYICQLDFEPPGKLVSTSLPRTVDAQPPEKILSTILPRT</sequence>
<keyword evidence="8" id="KW-1185">Reference proteome</keyword>
<comment type="caution">
    <text evidence="7">The sequence shown here is derived from an EMBL/GenBank/DDBJ whole genome shotgun (WGS) entry which is preliminary data.</text>
</comment>
<dbReference type="GO" id="GO:0008083">
    <property type="term" value="F:growth factor activity"/>
    <property type="evidence" value="ECO:0007669"/>
    <property type="project" value="TreeGrafter"/>
</dbReference>
<evidence type="ECO:0000256" key="5">
    <source>
        <dbReference type="SAM" id="SignalP"/>
    </source>
</evidence>
<evidence type="ECO:0000256" key="2">
    <source>
        <dbReference type="ARBA" id="ARBA00022525"/>
    </source>
</evidence>
<protein>
    <recommendedName>
        <fullName evidence="6">C-type lectin domain-containing protein</fullName>
    </recommendedName>
</protein>
<dbReference type="SMART" id="SM00034">
    <property type="entry name" value="CLECT"/>
    <property type="match status" value="1"/>
</dbReference>
<dbReference type="PANTHER" id="PTHR22799:SF1">
    <property type="entry name" value="C-TYPE LECTIN DOMAIN FAMILY 11 MEMBER A"/>
    <property type="match status" value="1"/>
</dbReference>
<dbReference type="PROSITE" id="PS50041">
    <property type="entry name" value="C_TYPE_LECTIN_2"/>
    <property type="match status" value="1"/>
</dbReference>
<feature type="domain" description="C-type lectin" evidence="6">
    <location>
        <begin position="39"/>
        <end position="153"/>
    </location>
</feature>
<feature type="signal peptide" evidence="5">
    <location>
        <begin position="1"/>
        <end position="27"/>
    </location>
</feature>
<evidence type="ECO:0000259" key="6">
    <source>
        <dbReference type="PROSITE" id="PS50041"/>
    </source>
</evidence>
<evidence type="ECO:0000313" key="7">
    <source>
        <dbReference type="EMBL" id="CAL4142772.1"/>
    </source>
</evidence>
<dbReference type="InterPro" id="IPR051663">
    <property type="entry name" value="CLec_Tetranectin-domain"/>
</dbReference>
<dbReference type="AlphaFoldDB" id="A0AAV2RXK4"/>
<evidence type="ECO:0000256" key="4">
    <source>
        <dbReference type="ARBA" id="ARBA00022734"/>
    </source>
</evidence>
<dbReference type="EMBL" id="CAXKWB010033379">
    <property type="protein sequence ID" value="CAL4142772.1"/>
    <property type="molecule type" value="Genomic_DNA"/>
</dbReference>
<proteinExistence type="predicted"/>
<dbReference type="Proteomes" id="UP001497623">
    <property type="component" value="Unassembled WGS sequence"/>
</dbReference>
<dbReference type="GO" id="GO:0005615">
    <property type="term" value="C:extracellular space"/>
    <property type="evidence" value="ECO:0007669"/>
    <property type="project" value="TreeGrafter"/>
</dbReference>
<dbReference type="Gene3D" id="3.10.100.10">
    <property type="entry name" value="Mannose-Binding Protein A, subunit A"/>
    <property type="match status" value="1"/>
</dbReference>
<evidence type="ECO:0000256" key="1">
    <source>
        <dbReference type="ARBA" id="ARBA00004613"/>
    </source>
</evidence>
<keyword evidence="3 5" id="KW-0732">Signal</keyword>